<comment type="caution">
    <text evidence="3">The sequence shown here is derived from an EMBL/GenBank/DDBJ whole genome shotgun (WGS) entry which is preliminary data.</text>
</comment>
<dbReference type="HAMAP" id="MF_00023">
    <property type="entry name" value="SmpB"/>
    <property type="match status" value="1"/>
</dbReference>
<dbReference type="InterPro" id="IPR000037">
    <property type="entry name" value="SsrA-bd_prot"/>
</dbReference>
<dbReference type="Pfam" id="PF01668">
    <property type="entry name" value="SmpB"/>
    <property type="match status" value="1"/>
</dbReference>
<name>A0A1Y2T2K4_SYMTR</name>
<dbReference type="EMBL" id="LWLV01001309">
    <property type="protein sequence ID" value="OTA40700.1"/>
    <property type="molecule type" value="Genomic_DNA"/>
</dbReference>
<dbReference type="Proteomes" id="UP000194267">
    <property type="component" value="Unassembled WGS sequence"/>
</dbReference>
<evidence type="ECO:0000313" key="3">
    <source>
        <dbReference type="EMBL" id="OTA40700.1"/>
    </source>
</evidence>
<dbReference type="Gene3D" id="2.40.280.10">
    <property type="match status" value="1"/>
</dbReference>
<dbReference type="InterPro" id="IPR023620">
    <property type="entry name" value="SmpB"/>
</dbReference>
<reference evidence="4" key="1">
    <citation type="submission" date="2016-04" db="EMBL/GenBank/DDBJ databases">
        <authorList>
            <person name="Antunes L.P."/>
            <person name="Martins L.F."/>
            <person name="Pereira R.V."/>
            <person name="Thomas A.M."/>
            <person name="Barbosa D."/>
            <person name="Nascimento L."/>
            <person name="Silva G.M."/>
            <person name="Condomitti G.W."/>
            <person name="Digiampietri L.A."/>
            <person name="Lombardi K.C."/>
            <person name="Ramos P.L."/>
            <person name="Quaggio R.B."/>
            <person name="Oliveira J.C."/>
            <person name="Pascon R.C."/>
            <person name="Cruz J.B."/>
            <person name="Silva A.M."/>
            <person name="Setubal J.C."/>
        </authorList>
    </citation>
    <scope>NUCLEOTIDE SEQUENCE [LARGE SCALE GENOMIC DNA]</scope>
</reference>
<evidence type="ECO:0000256" key="1">
    <source>
        <dbReference type="ARBA" id="ARBA00022490"/>
    </source>
</evidence>
<evidence type="ECO:0000313" key="4">
    <source>
        <dbReference type="Proteomes" id="UP000194267"/>
    </source>
</evidence>
<proteinExistence type="inferred from homology"/>
<dbReference type="AlphaFoldDB" id="A0A1Y2T2K4"/>
<dbReference type="CDD" id="cd09294">
    <property type="entry name" value="SmpB"/>
    <property type="match status" value="1"/>
</dbReference>
<evidence type="ECO:0000256" key="2">
    <source>
        <dbReference type="ARBA" id="ARBA00022884"/>
    </source>
</evidence>
<dbReference type="NCBIfam" id="NF003843">
    <property type="entry name" value="PRK05422.1"/>
    <property type="match status" value="1"/>
</dbReference>
<dbReference type="SUPFAM" id="SSF74982">
    <property type="entry name" value="Small protein B (SmpB)"/>
    <property type="match status" value="1"/>
</dbReference>
<sequence length="131" mass="15091">EAGIVLVGSEVKSCRAGRVNLRDAYAQIKDGEIFLLNCHISPFEPANRFNHEPLRPRKLLMHKAEILRLYGKVRERGFTLVPLRLYFNQKGKVKVELALAKGKRAHDKREDIAAREARREIARALRGRYDD</sequence>
<dbReference type="GO" id="GO:0003723">
    <property type="term" value="F:RNA binding"/>
    <property type="evidence" value="ECO:0007669"/>
    <property type="project" value="UniProtKB-KW"/>
</dbReference>
<keyword evidence="2" id="KW-0694">RNA-binding</keyword>
<accession>A0A1Y2T2K4</accession>
<protein>
    <submittedName>
        <fullName evidence="3">SsrA-binding protein</fullName>
    </submittedName>
</protein>
<keyword evidence="1" id="KW-0963">Cytoplasm</keyword>
<dbReference type="PANTHER" id="PTHR30308:SF2">
    <property type="entry name" value="SSRA-BINDING PROTEIN"/>
    <property type="match status" value="1"/>
</dbReference>
<feature type="non-terminal residue" evidence="3">
    <location>
        <position position="1"/>
    </location>
</feature>
<dbReference type="NCBIfam" id="TIGR00086">
    <property type="entry name" value="smpB"/>
    <property type="match status" value="1"/>
</dbReference>
<organism evidence="3 4">
    <name type="scientific">Symbiobacterium thermophilum</name>
    <dbReference type="NCBI Taxonomy" id="2734"/>
    <lineage>
        <taxon>Bacteria</taxon>
        <taxon>Bacillati</taxon>
        <taxon>Bacillota</taxon>
        <taxon>Clostridia</taxon>
        <taxon>Eubacteriales</taxon>
        <taxon>Symbiobacteriaceae</taxon>
        <taxon>Symbiobacterium</taxon>
    </lineage>
</organism>
<dbReference type="GO" id="GO:0005829">
    <property type="term" value="C:cytosol"/>
    <property type="evidence" value="ECO:0007669"/>
    <property type="project" value="TreeGrafter"/>
</dbReference>
<dbReference type="GO" id="GO:0070930">
    <property type="term" value="P:trans-translation-dependent protein tagging"/>
    <property type="evidence" value="ECO:0007669"/>
    <property type="project" value="TreeGrafter"/>
</dbReference>
<gene>
    <name evidence="3" type="ORF">A6D92_14215</name>
</gene>
<dbReference type="PANTHER" id="PTHR30308">
    <property type="entry name" value="TMRNA-BINDING COMPONENT OF TRANS-TRANSLATION TAGGING COMPLEX"/>
    <property type="match status" value="1"/>
</dbReference>